<evidence type="ECO:0000313" key="2">
    <source>
        <dbReference type="Proteomes" id="UP001140091"/>
    </source>
</evidence>
<dbReference type="Gene3D" id="1.20.1170.10">
    <property type="match status" value="1"/>
</dbReference>
<protein>
    <submittedName>
        <fullName evidence="1">Uncharacterized protein</fullName>
    </submittedName>
</protein>
<accession>A0A9W8IZB2</accession>
<feature type="non-terminal residue" evidence="1">
    <location>
        <position position="1"/>
    </location>
</feature>
<dbReference type="SUPFAM" id="SSF58100">
    <property type="entry name" value="Bacterial hemolysins"/>
    <property type="match status" value="1"/>
</dbReference>
<proteinExistence type="predicted"/>
<keyword evidence="2" id="KW-1185">Reference proteome</keyword>
<organism evidence="1 2">
    <name type="scientific">Candolleomyces eurysporus</name>
    <dbReference type="NCBI Taxonomy" id="2828524"/>
    <lineage>
        <taxon>Eukaryota</taxon>
        <taxon>Fungi</taxon>
        <taxon>Dikarya</taxon>
        <taxon>Basidiomycota</taxon>
        <taxon>Agaricomycotina</taxon>
        <taxon>Agaricomycetes</taxon>
        <taxon>Agaricomycetidae</taxon>
        <taxon>Agaricales</taxon>
        <taxon>Agaricineae</taxon>
        <taxon>Psathyrellaceae</taxon>
        <taxon>Candolleomyces</taxon>
    </lineage>
</organism>
<dbReference type="EMBL" id="JANBPK010001137">
    <property type="protein sequence ID" value="KAJ2925651.1"/>
    <property type="molecule type" value="Genomic_DNA"/>
</dbReference>
<dbReference type="Proteomes" id="UP001140091">
    <property type="component" value="Unassembled WGS sequence"/>
</dbReference>
<gene>
    <name evidence="1" type="ORF">H1R20_g11441</name>
</gene>
<name>A0A9W8IZB2_9AGAR</name>
<evidence type="ECO:0000313" key="1">
    <source>
        <dbReference type="EMBL" id="KAJ2925651.1"/>
    </source>
</evidence>
<reference evidence="1" key="1">
    <citation type="submission" date="2022-06" db="EMBL/GenBank/DDBJ databases">
        <title>Genome Sequence of Candolleomyces eurysporus.</title>
        <authorList>
            <person name="Buettner E."/>
        </authorList>
    </citation>
    <scope>NUCLEOTIDE SEQUENCE</scope>
    <source>
        <strain evidence="1">VTCC 930004</strain>
    </source>
</reference>
<sequence>MALFQNISIDQLFKTWAADGGPTEDEKNQYADAASKLLEDDEMVAQFTANVEKVGTWANEVDAAFDKVDRTFTDMVNKYGGSFPGLSNFKNDWNGYTNRWVDHLSLSRDVASEHVAILKRFDQVYLDMVEIIVTEQDRKDVILELQVFIDEKHDKSQEMSQAFQDLKRDIETFIPNFNEFIADTGAELAAEAKKLQAEIDSLWSQIRVLDQQILGVIVAGSVLAAYQAEHDDKMSQLWGKEKELATVNEKQQALAYLQSQSDGVKPEIDLICEKLILFAEIWSSVRSQAVQFRNFLQASTNSPTNLGFKKQVRLARKVCIPLEAGLEKYATQLENRQKEKAAAQN</sequence>
<dbReference type="OrthoDB" id="2954773at2759"/>
<dbReference type="AlphaFoldDB" id="A0A9W8IZB2"/>
<comment type="caution">
    <text evidence="1">The sequence shown here is derived from an EMBL/GenBank/DDBJ whole genome shotgun (WGS) entry which is preliminary data.</text>
</comment>